<dbReference type="AlphaFoldDB" id="A0AAW2M0T4"/>
<comment type="caution">
    <text evidence="1">The sequence shown here is derived from an EMBL/GenBank/DDBJ whole genome shotgun (WGS) entry which is preliminary data.</text>
</comment>
<accession>A0AAW2M0T4</accession>
<protein>
    <submittedName>
        <fullName evidence="1">Uncharacterized protein</fullName>
    </submittedName>
</protein>
<reference evidence="1" key="2">
    <citation type="journal article" date="2024" name="Plant">
        <title>Genomic evolution and insights into agronomic trait innovations of Sesamum species.</title>
        <authorList>
            <person name="Miao H."/>
            <person name="Wang L."/>
            <person name="Qu L."/>
            <person name="Liu H."/>
            <person name="Sun Y."/>
            <person name="Le M."/>
            <person name="Wang Q."/>
            <person name="Wei S."/>
            <person name="Zheng Y."/>
            <person name="Lin W."/>
            <person name="Duan Y."/>
            <person name="Cao H."/>
            <person name="Xiong S."/>
            <person name="Wang X."/>
            <person name="Wei L."/>
            <person name="Li C."/>
            <person name="Ma Q."/>
            <person name="Ju M."/>
            <person name="Zhao R."/>
            <person name="Li G."/>
            <person name="Mu C."/>
            <person name="Tian Q."/>
            <person name="Mei H."/>
            <person name="Zhang T."/>
            <person name="Gao T."/>
            <person name="Zhang H."/>
        </authorList>
    </citation>
    <scope>NUCLEOTIDE SEQUENCE</scope>
    <source>
        <strain evidence="1">KEN8</strain>
    </source>
</reference>
<reference evidence="1" key="1">
    <citation type="submission" date="2020-06" db="EMBL/GenBank/DDBJ databases">
        <authorList>
            <person name="Li T."/>
            <person name="Hu X."/>
            <person name="Zhang T."/>
            <person name="Song X."/>
            <person name="Zhang H."/>
            <person name="Dai N."/>
            <person name="Sheng W."/>
            <person name="Hou X."/>
            <person name="Wei L."/>
        </authorList>
    </citation>
    <scope>NUCLEOTIDE SEQUENCE</scope>
    <source>
        <strain evidence="1">KEN8</strain>
        <tissue evidence="1">Leaf</tissue>
    </source>
</reference>
<evidence type="ECO:0000313" key="1">
    <source>
        <dbReference type="EMBL" id="KAL0324622.1"/>
    </source>
</evidence>
<sequence length="140" mass="15983">MGDLPPHGGAVVRSTRDACFQGHGRGSHPRVFRIPEMATKPWSARARTGRSRGHLLPRDYYSTKKLIRDLVLPIEKINACKYGCKLYWKDDADLEYCKFCGYARSRLGSETPGTRSPCIPFLSTCRLLPVYRVHMIREQL</sequence>
<organism evidence="1">
    <name type="scientific">Sesamum calycinum</name>
    <dbReference type="NCBI Taxonomy" id="2727403"/>
    <lineage>
        <taxon>Eukaryota</taxon>
        <taxon>Viridiplantae</taxon>
        <taxon>Streptophyta</taxon>
        <taxon>Embryophyta</taxon>
        <taxon>Tracheophyta</taxon>
        <taxon>Spermatophyta</taxon>
        <taxon>Magnoliopsida</taxon>
        <taxon>eudicotyledons</taxon>
        <taxon>Gunneridae</taxon>
        <taxon>Pentapetalae</taxon>
        <taxon>asterids</taxon>
        <taxon>lamiids</taxon>
        <taxon>Lamiales</taxon>
        <taxon>Pedaliaceae</taxon>
        <taxon>Sesamum</taxon>
    </lineage>
</organism>
<proteinExistence type="predicted"/>
<gene>
    <name evidence="1" type="ORF">Scaly_2429300</name>
</gene>
<dbReference type="EMBL" id="JACGWM010000015">
    <property type="protein sequence ID" value="KAL0324622.1"/>
    <property type="molecule type" value="Genomic_DNA"/>
</dbReference>
<name>A0AAW2M0T4_9LAMI</name>